<dbReference type="Pfam" id="PF05175">
    <property type="entry name" value="MTS"/>
    <property type="match status" value="1"/>
</dbReference>
<dbReference type="PANTHER" id="PTHR43182:SF1">
    <property type="entry name" value="COBALT-PRECORRIN-7 C(5)-METHYLTRANSFERASE"/>
    <property type="match status" value="1"/>
</dbReference>
<dbReference type="InterPro" id="IPR014008">
    <property type="entry name" value="Cbl_synth_MTase_CbiT"/>
</dbReference>
<keyword evidence="4 7" id="KW-0808">Transferase</keyword>
<evidence type="ECO:0000256" key="3">
    <source>
        <dbReference type="ARBA" id="ARBA00022603"/>
    </source>
</evidence>
<dbReference type="GO" id="GO:0032259">
    <property type="term" value="P:methylation"/>
    <property type="evidence" value="ECO:0007669"/>
    <property type="project" value="UniProtKB-KW"/>
</dbReference>
<evidence type="ECO:0000256" key="1">
    <source>
        <dbReference type="ARBA" id="ARBA00004953"/>
    </source>
</evidence>
<evidence type="ECO:0000256" key="2">
    <source>
        <dbReference type="ARBA" id="ARBA00022573"/>
    </source>
</evidence>
<evidence type="ECO:0000313" key="8">
    <source>
        <dbReference type="Proteomes" id="UP000245362"/>
    </source>
</evidence>
<dbReference type="Proteomes" id="UP000245362">
    <property type="component" value="Unassembled WGS sequence"/>
</dbReference>
<protein>
    <submittedName>
        <fullName evidence="7">Cobalt-precorrin-6Y C(15)-methyltransferase</fullName>
    </submittedName>
</protein>
<dbReference type="UniPathway" id="UPA00148"/>
<dbReference type="CDD" id="cd02440">
    <property type="entry name" value="AdoMet_MTases"/>
    <property type="match status" value="1"/>
</dbReference>
<dbReference type="InterPro" id="IPR029063">
    <property type="entry name" value="SAM-dependent_MTases_sf"/>
</dbReference>
<keyword evidence="8" id="KW-1185">Reference proteome</keyword>
<keyword evidence="5" id="KW-0949">S-adenosyl-L-methionine</keyword>
<dbReference type="GO" id="GO:0008276">
    <property type="term" value="F:protein methyltransferase activity"/>
    <property type="evidence" value="ECO:0007669"/>
    <property type="project" value="InterPro"/>
</dbReference>
<dbReference type="Gene3D" id="3.40.50.150">
    <property type="entry name" value="Vaccinia Virus protein VP39"/>
    <property type="match status" value="1"/>
</dbReference>
<dbReference type="EMBL" id="QFWT01000010">
    <property type="protein sequence ID" value="PWI32251.1"/>
    <property type="molecule type" value="Genomic_DNA"/>
</dbReference>
<proteinExistence type="predicted"/>
<dbReference type="InterPro" id="IPR050714">
    <property type="entry name" value="Cobalamin_biosynth_MTase"/>
</dbReference>
<accession>A0A2U3B626</accession>
<evidence type="ECO:0000256" key="5">
    <source>
        <dbReference type="ARBA" id="ARBA00022691"/>
    </source>
</evidence>
<keyword evidence="3 7" id="KW-0489">Methyltransferase</keyword>
<dbReference type="NCBIfam" id="NF006138">
    <property type="entry name" value="PRK08287.1"/>
    <property type="match status" value="1"/>
</dbReference>
<evidence type="ECO:0000313" key="7">
    <source>
        <dbReference type="EMBL" id="PWI32251.1"/>
    </source>
</evidence>
<dbReference type="InterPro" id="IPR007848">
    <property type="entry name" value="Small_mtfrase_dom"/>
</dbReference>
<evidence type="ECO:0000256" key="4">
    <source>
        <dbReference type="ARBA" id="ARBA00022679"/>
    </source>
</evidence>
<name>A0A2U3B626_9VIBR</name>
<evidence type="ECO:0000259" key="6">
    <source>
        <dbReference type="Pfam" id="PF05175"/>
    </source>
</evidence>
<dbReference type="RefSeq" id="WP_109320776.1">
    <property type="nucleotide sequence ID" value="NZ_QFWT01000010.1"/>
</dbReference>
<keyword evidence="2" id="KW-0169">Cobalamin biosynthesis</keyword>
<dbReference type="GO" id="GO:0009236">
    <property type="term" value="P:cobalamin biosynthetic process"/>
    <property type="evidence" value="ECO:0007669"/>
    <property type="project" value="UniProtKB-UniPathway"/>
</dbReference>
<comment type="caution">
    <text evidence="7">The sequence shown here is derived from an EMBL/GenBank/DDBJ whole genome shotgun (WGS) entry which is preliminary data.</text>
</comment>
<gene>
    <name evidence="7" type="ORF">DI392_16385</name>
</gene>
<organism evidence="7 8">
    <name type="scientific">Vibrio albus</name>
    <dbReference type="NCBI Taxonomy" id="2200953"/>
    <lineage>
        <taxon>Bacteria</taxon>
        <taxon>Pseudomonadati</taxon>
        <taxon>Pseudomonadota</taxon>
        <taxon>Gammaproteobacteria</taxon>
        <taxon>Vibrionales</taxon>
        <taxon>Vibrionaceae</taxon>
        <taxon>Vibrio</taxon>
    </lineage>
</organism>
<dbReference type="AlphaFoldDB" id="A0A2U3B626"/>
<sequence length="186" mass="20645">MKDSEFLRTDKVPMTKQEVRAVVLDRLELKEARRFVDIGAGTGSVAIEVALRVPQLEVTAVERKAEAVDIMLENMQQLKCQQIKLIRDEAPCELEGELDAVFIGGTGGNLEEIIQWALEKMVVGGRLVMTFILHDNLNQALTCLKSCPVEQLDCVQILASSMTSLGNSYYFKPNNPTFIVSCIKGN</sequence>
<feature type="domain" description="Methyltransferase small" evidence="6">
    <location>
        <begin position="22"/>
        <end position="102"/>
    </location>
</feature>
<dbReference type="SUPFAM" id="SSF53335">
    <property type="entry name" value="S-adenosyl-L-methionine-dependent methyltransferases"/>
    <property type="match status" value="1"/>
</dbReference>
<reference evidence="7 8" key="1">
    <citation type="submission" date="2018-05" db="EMBL/GenBank/DDBJ databases">
        <title>Vibrio limimaris sp. nov., isolated from marine sediment.</title>
        <authorList>
            <person name="Li C.-M."/>
        </authorList>
    </citation>
    <scope>NUCLEOTIDE SEQUENCE [LARGE SCALE GENOMIC DNA]</scope>
    <source>
        <strain evidence="7 8">E4404</strain>
    </source>
</reference>
<dbReference type="NCBIfam" id="TIGR02469">
    <property type="entry name" value="CbiT"/>
    <property type="match status" value="1"/>
</dbReference>
<comment type="pathway">
    <text evidence="1">Cofactor biosynthesis; adenosylcobalamin biosynthesis.</text>
</comment>
<dbReference type="PANTHER" id="PTHR43182">
    <property type="entry name" value="COBALT-PRECORRIN-6B C(15)-METHYLTRANSFERASE (DECARBOXYLATING)"/>
    <property type="match status" value="1"/>
</dbReference>
<dbReference type="OrthoDB" id="9787825at2"/>